<dbReference type="EMBL" id="CP072133">
    <property type="protein sequence ID" value="QTH71291.1"/>
    <property type="molecule type" value="Genomic_DNA"/>
</dbReference>
<dbReference type="Gene3D" id="1.25.40.10">
    <property type="entry name" value="Tetratricopeptide repeat domain"/>
    <property type="match status" value="1"/>
</dbReference>
<dbReference type="Pfam" id="PF06041">
    <property type="entry name" value="DUF924"/>
    <property type="match status" value="1"/>
</dbReference>
<dbReference type="SUPFAM" id="SSF48452">
    <property type="entry name" value="TPR-like"/>
    <property type="match status" value="1"/>
</dbReference>
<dbReference type="AlphaFoldDB" id="A0A975HKR0"/>
<dbReference type="RefSeq" id="WP_208842932.1">
    <property type="nucleotide sequence ID" value="NZ_CP072133.1"/>
</dbReference>
<evidence type="ECO:0000313" key="2">
    <source>
        <dbReference type="Proteomes" id="UP000664904"/>
    </source>
</evidence>
<proteinExistence type="predicted"/>
<dbReference type="Gene3D" id="1.20.58.320">
    <property type="entry name" value="TPR-like"/>
    <property type="match status" value="1"/>
</dbReference>
<evidence type="ECO:0000313" key="1">
    <source>
        <dbReference type="EMBL" id="QTH71291.1"/>
    </source>
</evidence>
<dbReference type="InterPro" id="IPR011990">
    <property type="entry name" value="TPR-like_helical_dom_sf"/>
</dbReference>
<dbReference type="Proteomes" id="UP000664904">
    <property type="component" value="Chromosome"/>
</dbReference>
<accession>A0A975HKR0</accession>
<sequence length="178" mass="20802">MQQAVLHFWFEEVESKQWFTVDEQFDELIQLRFGDVLQQAEAGELFPWRNSSEGRLAEIIVLDQFSRNVYRGQADAFKNDAMALVLAQEAISHGALHRLTQIECNFLLLPFMHSESLAIHHYAEPFFQEFTSASTVDFERKHRCIIEQFGRYPHRNKQLGRQSTDEEIAFLSMPNSSF</sequence>
<dbReference type="KEGG" id="pxi:J5O05_16110"/>
<name>A0A975HKR0_9GAMM</name>
<keyword evidence="2" id="KW-1185">Reference proteome</keyword>
<organism evidence="1 2">
    <name type="scientific">Pseudoalteromonas xiamenensis</name>
    <dbReference type="NCBI Taxonomy" id="882626"/>
    <lineage>
        <taxon>Bacteria</taxon>
        <taxon>Pseudomonadati</taxon>
        <taxon>Pseudomonadota</taxon>
        <taxon>Gammaproteobacteria</taxon>
        <taxon>Alteromonadales</taxon>
        <taxon>Pseudoalteromonadaceae</taxon>
        <taxon>Pseudoalteromonas</taxon>
    </lineage>
</organism>
<protein>
    <submittedName>
        <fullName evidence="1">DUF924 domain-containing protein</fullName>
    </submittedName>
</protein>
<gene>
    <name evidence="1" type="ORF">J5O05_16110</name>
</gene>
<reference evidence="1" key="1">
    <citation type="submission" date="2021-03" db="EMBL/GenBank/DDBJ databases">
        <title>Complete Genome of Pseudoalteromonas xiamenensis STKMTI.2, a new potential marine bacterium producing anti-Vibrio compounds.</title>
        <authorList>
            <person name="Handayani D.P."/>
            <person name="Isnansetyo A."/>
            <person name="Istiqomah I."/>
            <person name="Jumina J."/>
        </authorList>
    </citation>
    <scope>NUCLEOTIDE SEQUENCE</scope>
    <source>
        <strain evidence="1">STKMTI.2</strain>
    </source>
</reference>
<dbReference type="InterPro" id="IPR010323">
    <property type="entry name" value="DUF924"/>
</dbReference>